<dbReference type="Proteomes" id="UP000242791">
    <property type="component" value="Unassembled WGS sequence"/>
</dbReference>
<evidence type="ECO:0000313" key="2">
    <source>
        <dbReference type="Proteomes" id="UP000242791"/>
    </source>
</evidence>
<dbReference type="OrthoDB" id="10556859at2759"/>
<organism evidence="1 2">
    <name type="scientific">Blastomyces percursus</name>
    <dbReference type="NCBI Taxonomy" id="1658174"/>
    <lineage>
        <taxon>Eukaryota</taxon>
        <taxon>Fungi</taxon>
        <taxon>Dikarya</taxon>
        <taxon>Ascomycota</taxon>
        <taxon>Pezizomycotina</taxon>
        <taxon>Eurotiomycetes</taxon>
        <taxon>Eurotiomycetidae</taxon>
        <taxon>Onygenales</taxon>
        <taxon>Ajellomycetaceae</taxon>
        <taxon>Blastomyces</taxon>
    </lineage>
</organism>
<name>A0A1J9Q256_9EURO</name>
<evidence type="ECO:0000313" key="1">
    <source>
        <dbReference type="EMBL" id="OJD22170.1"/>
    </source>
</evidence>
<dbReference type="VEuPathDB" id="FungiDB:ACJ73_06487"/>
<comment type="caution">
    <text evidence="1">The sequence shown here is derived from an EMBL/GenBank/DDBJ whole genome shotgun (WGS) entry which is preliminary data.</text>
</comment>
<dbReference type="EMBL" id="LGTZ01001148">
    <property type="protein sequence ID" value="OJD22170.1"/>
    <property type="molecule type" value="Genomic_DNA"/>
</dbReference>
<accession>A0A1J9Q256</accession>
<dbReference type="AlphaFoldDB" id="A0A1J9Q256"/>
<feature type="non-terminal residue" evidence="1">
    <location>
        <position position="1"/>
    </location>
</feature>
<proteinExistence type="predicted"/>
<protein>
    <submittedName>
        <fullName evidence="1">Uncharacterized protein</fullName>
    </submittedName>
</protein>
<gene>
    <name evidence="1" type="ORF">ACJ73_06487</name>
</gene>
<reference evidence="1 2" key="1">
    <citation type="submission" date="2015-08" db="EMBL/GenBank/DDBJ databases">
        <title>Emmonsia species relationships and genome sequence.</title>
        <authorList>
            <person name="Cuomo C.A."/>
            <person name="Schwartz I.S."/>
            <person name="Kenyon C."/>
            <person name="De Hoog G.S."/>
            <person name="Govender N.P."/>
            <person name="Botha A."/>
            <person name="Moreno L."/>
            <person name="De Vries M."/>
            <person name="Munoz J.F."/>
            <person name="Stielow J.B."/>
        </authorList>
    </citation>
    <scope>NUCLEOTIDE SEQUENCE [LARGE SCALE GENOMIC DNA]</scope>
    <source>
        <strain evidence="1 2">EI222</strain>
    </source>
</reference>
<sequence length="118" mass="12538">AVLSPTSSSVAILRCDPSTPAGNPWDMYASELKSHRGVHVRAAYAMQRCKDGVIKDEGAGPKVRGGRVSEAVAACVHSRRVPLVLVLLGGFVSDLSMVLSPSTPGTFERNWTNWTSTG</sequence>
<keyword evidence="2" id="KW-1185">Reference proteome</keyword>